<evidence type="ECO:0000259" key="6">
    <source>
        <dbReference type="Pfam" id="PF03449"/>
    </source>
</evidence>
<dbReference type="NCBIfam" id="TIGR01461">
    <property type="entry name" value="greB"/>
    <property type="match status" value="1"/>
</dbReference>
<dbReference type="InterPro" id="IPR018151">
    <property type="entry name" value="TF_GreA/GreB_CS"/>
</dbReference>
<protein>
    <recommendedName>
        <fullName evidence="4">Transcription elongation factor GreB</fullName>
    </recommendedName>
    <alternativeName>
        <fullName evidence="4">Transcript cleavage factor GreB</fullName>
    </alternativeName>
</protein>
<dbReference type="PIRSF" id="PIRSF006092">
    <property type="entry name" value="GreA_GreB"/>
    <property type="match status" value="1"/>
</dbReference>
<dbReference type="Gene3D" id="3.10.50.30">
    <property type="entry name" value="Transcription elongation factor, GreA/GreB, C-terminal domain"/>
    <property type="match status" value="1"/>
</dbReference>
<dbReference type="FunFam" id="3.10.50.30:FF:000001">
    <property type="entry name" value="Transcription elongation factor GreA"/>
    <property type="match status" value="1"/>
</dbReference>
<accession>A0A0S4M708</accession>
<dbReference type="HAMAP" id="MF_00105">
    <property type="entry name" value="GreA_GreB"/>
    <property type="match status" value="1"/>
</dbReference>
<dbReference type="EMBL" id="LN906597">
    <property type="protein sequence ID" value="CUT18045.1"/>
    <property type="molecule type" value="Genomic_DNA"/>
</dbReference>
<keyword evidence="1 4" id="KW-0805">Transcription regulation</keyword>
<dbReference type="STRING" id="1561003.Ark11_1239"/>
<dbReference type="NCBIfam" id="NF002506">
    <property type="entry name" value="PRK01885.1"/>
    <property type="match status" value="1"/>
</dbReference>
<evidence type="ECO:0000259" key="5">
    <source>
        <dbReference type="Pfam" id="PF01272"/>
    </source>
</evidence>
<dbReference type="InterPro" id="IPR036953">
    <property type="entry name" value="GreA/GreB_C_sf"/>
</dbReference>
<dbReference type="InterPro" id="IPR036805">
    <property type="entry name" value="Tscrpt_elong_fac_GreA/B_N_sf"/>
</dbReference>
<dbReference type="InterPro" id="IPR022691">
    <property type="entry name" value="Tscrpt_elong_fac_GreA/B_N"/>
</dbReference>
<dbReference type="Pfam" id="PF03449">
    <property type="entry name" value="GreA_GreB_N"/>
    <property type="match status" value="1"/>
</dbReference>
<dbReference type="SUPFAM" id="SSF46557">
    <property type="entry name" value="GreA transcript cleavage protein, N-terminal domain"/>
    <property type="match status" value="1"/>
</dbReference>
<evidence type="ECO:0000256" key="1">
    <source>
        <dbReference type="ARBA" id="ARBA00023015"/>
    </source>
</evidence>
<evidence type="ECO:0000313" key="8">
    <source>
        <dbReference type="Proteomes" id="UP000198651"/>
    </source>
</evidence>
<dbReference type="PROSITE" id="PS00830">
    <property type="entry name" value="GREAB_2"/>
    <property type="match status" value="1"/>
</dbReference>
<dbReference type="InterPro" id="IPR006358">
    <property type="entry name" value="Tscrpt_elong_fac_GreB"/>
</dbReference>
<dbReference type="OrthoDB" id="5511940at2"/>
<dbReference type="InterPro" id="IPR028624">
    <property type="entry name" value="Tscrpt_elong_fac_GreA/B"/>
</dbReference>
<dbReference type="RefSeq" id="WP_092343313.1">
    <property type="nucleotide sequence ID" value="NZ_FLSL01000093.1"/>
</dbReference>
<name>A0A0S4M708_9BURK</name>
<dbReference type="GO" id="GO:0003677">
    <property type="term" value="F:DNA binding"/>
    <property type="evidence" value="ECO:0007669"/>
    <property type="project" value="UniProtKB-UniRule"/>
</dbReference>
<keyword evidence="8" id="KW-1185">Reference proteome</keyword>
<dbReference type="PANTHER" id="PTHR30437:SF6">
    <property type="entry name" value="TRANSCRIPTION ELONGATION FACTOR GREB"/>
    <property type="match status" value="1"/>
</dbReference>
<dbReference type="Pfam" id="PF01272">
    <property type="entry name" value="GreA_GreB"/>
    <property type="match status" value="1"/>
</dbReference>
<feature type="domain" description="Transcription elongation factor GreA/GreB N-terminal" evidence="6">
    <location>
        <begin position="3"/>
        <end position="73"/>
    </location>
</feature>
<keyword evidence="7" id="KW-0251">Elongation factor</keyword>
<dbReference type="Proteomes" id="UP000198651">
    <property type="component" value="Chromosome I"/>
</dbReference>
<dbReference type="SUPFAM" id="SSF54534">
    <property type="entry name" value="FKBP-like"/>
    <property type="match status" value="1"/>
</dbReference>
<evidence type="ECO:0000256" key="3">
    <source>
        <dbReference type="ARBA" id="ARBA00023163"/>
    </source>
</evidence>
<gene>
    <name evidence="4 7" type="primary">greB</name>
    <name evidence="7" type="ORF">Ark11_1239</name>
</gene>
<dbReference type="GO" id="GO:0006354">
    <property type="term" value="P:DNA-templated transcription elongation"/>
    <property type="evidence" value="ECO:0007669"/>
    <property type="project" value="TreeGrafter"/>
</dbReference>
<keyword evidence="3 4" id="KW-0804">Transcription</keyword>
<reference evidence="8" key="1">
    <citation type="submission" date="2015-11" db="EMBL/GenBank/DDBJ databases">
        <authorList>
            <person name="Seth-Smith H.M.B."/>
        </authorList>
    </citation>
    <scope>NUCLEOTIDE SEQUENCE [LARGE SCALE GENOMIC DNA]</scope>
    <source>
        <strain evidence="8">2013Ark11</strain>
    </source>
</reference>
<evidence type="ECO:0000313" key="7">
    <source>
        <dbReference type="EMBL" id="CUT18045.1"/>
    </source>
</evidence>
<dbReference type="PANTHER" id="PTHR30437">
    <property type="entry name" value="TRANSCRIPTION ELONGATION FACTOR GREA"/>
    <property type="match status" value="1"/>
</dbReference>
<dbReference type="HAMAP" id="MF_00930">
    <property type="entry name" value="GreB"/>
    <property type="match status" value="1"/>
</dbReference>
<dbReference type="Gene3D" id="1.10.287.180">
    <property type="entry name" value="Transcription elongation factor, GreA/GreB, N-terminal domain"/>
    <property type="match status" value="1"/>
</dbReference>
<dbReference type="AlphaFoldDB" id="A0A0S4M708"/>
<dbReference type="FunFam" id="1.10.287.180:FF:000001">
    <property type="entry name" value="Transcription elongation factor GreA"/>
    <property type="match status" value="1"/>
</dbReference>
<comment type="function">
    <text evidence="4">Necessary for efficient RNA polymerase transcription elongation past template-encoded arresting sites. The arresting sites in DNA have the property of trapping a certain fraction of elongating RNA polymerases that pass through, resulting in locked ternary complexes. Cleavage of the nascent transcript by cleavage factors such as GreA or GreB allows the resumption of elongation from the new 3'terminus. GreB releases sequences of up to 9 nucleotides in length.</text>
</comment>
<organism evidence="7 8">
    <name type="scientific">Candidatus Ichthyocystis hellenicum</name>
    <dbReference type="NCBI Taxonomy" id="1561003"/>
    <lineage>
        <taxon>Bacteria</taxon>
        <taxon>Pseudomonadati</taxon>
        <taxon>Pseudomonadota</taxon>
        <taxon>Betaproteobacteria</taxon>
        <taxon>Burkholderiales</taxon>
        <taxon>Candidatus Ichthyocystis</taxon>
    </lineage>
</organism>
<proteinExistence type="inferred from homology"/>
<dbReference type="GO" id="GO:0070063">
    <property type="term" value="F:RNA polymerase binding"/>
    <property type="evidence" value="ECO:0007669"/>
    <property type="project" value="InterPro"/>
</dbReference>
<dbReference type="GO" id="GO:0003746">
    <property type="term" value="F:translation elongation factor activity"/>
    <property type="evidence" value="ECO:0007669"/>
    <property type="project" value="UniProtKB-KW"/>
</dbReference>
<sequence length="166" mass="18712">MKNYITPDGYTTISDRVKHLLNVERPEVVAVVSWAAANGDRSENGDYIYGKKLLRKIDNEIRRLTKSLESAVIVPPREDDTDQIFFGCFVTFLYEDTNIHNSIRIVGTDEIDVTKNYISWKSPLAKALLGKRMGDAVTVATPEGNRCIVIVKMSYSTLDAYSDCQQ</sequence>
<evidence type="ECO:0000256" key="4">
    <source>
        <dbReference type="HAMAP-Rule" id="MF_00930"/>
    </source>
</evidence>
<keyword evidence="2 4" id="KW-0238">DNA-binding</keyword>
<comment type="similarity">
    <text evidence="4">Belongs to the GreA/GreB family. GreB subfamily.</text>
</comment>
<dbReference type="InterPro" id="IPR001437">
    <property type="entry name" value="Tscrpt_elong_fac_GreA/B_C"/>
</dbReference>
<keyword evidence="7" id="KW-0648">Protein biosynthesis</keyword>
<dbReference type="InterPro" id="IPR023459">
    <property type="entry name" value="Tscrpt_elong_fac_GreA/B_fam"/>
</dbReference>
<evidence type="ECO:0000256" key="2">
    <source>
        <dbReference type="ARBA" id="ARBA00023125"/>
    </source>
</evidence>
<dbReference type="GO" id="GO:0032784">
    <property type="term" value="P:regulation of DNA-templated transcription elongation"/>
    <property type="evidence" value="ECO:0007669"/>
    <property type="project" value="UniProtKB-UniRule"/>
</dbReference>
<dbReference type="PATRIC" id="fig|1561003.3.peg.1275"/>
<feature type="domain" description="Transcription elongation factor GreA/GreB C-terminal" evidence="5">
    <location>
        <begin position="81"/>
        <end position="155"/>
    </location>
</feature>